<dbReference type="OrthoDB" id="6402664at2"/>
<feature type="transmembrane region" description="Helical" evidence="1">
    <location>
        <begin position="49"/>
        <end position="76"/>
    </location>
</feature>
<dbReference type="Proteomes" id="UP000290204">
    <property type="component" value="Unassembled WGS sequence"/>
</dbReference>
<protein>
    <submittedName>
        <fullName evidence="2">Phage holin family protein</fullName>
    </submittedName>
</protein>
<gene>
    <name evidence="2" type="ORF">ESA94_10080</name>
</gene>
<evidence type="ECO:0000313" key="3">
    <source>
        <dbReference type="Proteomes" id="UP000290204"/>
    </source>
</evidence>
<dbReference type="EMBL" id="SDHW01000002">
    <property type="protein sequence ID" value="RXK60799.1"/>
    <property type="molecule type" value="Genomic_DNA"/>
</dbReference>
<keyword evidence="3" id="KW-1185">Reference proteome</keyword>
<dbReference type="RefSeq" id="WP_129130760.1">
    <property type="nucleotide sequence ID" value="NZ_SDHW01000002.1"/>
</dbReference>
<evidence type="ECO:0000313" key="2">
    <source>
        <dbReference type="EMBL" id="RXK60799.1"/>
    </source>
</evidence>
<reference evidence="2 3" key="1">
    <citation type="submission" date="2019-01" db="EMBL/GenBank/DDBJ databases">
        <title>Lacibacter sp. strain TTM-7.</title>
        <authorList>
            <person name="Chen W.-M."/>
        </authorList>
    </citation>
    <scope>NUCLEOTIDE SEQUENCE [LARGE SCALE GENOMIC DNA]</scope>
    <source>
        <strain evidence="2 3">TTM-7</strain>
    </source>
</reference>
<evidence type="ECO:0000256" key="1">
    <source>
        <dbReference type="SAM" id="Phobius"/>
    </source>
</evidence>
<name>A0A4Q1CJJ9_9BACT</name>
<dbReference type="PANTHER" id="PTHR37309">
    <property type="entry name" value="SLR0284 PROTEIN"/>
    <property type="match status" value="1"/>
</dbReference>
<accession>A0A4Q1CJJ9</accession>
<organism evidence="2 3">
    <name type="scientific">Lacibacter luteus</name>
    <dbReference type="NCBI Taxonomy" id="2508719"/>
    <lineage>
        <taxon>Bacteria</taxon>
        <taxon>Pseudomonadati</taxon>
        <taxon>Bacteroidota</taxon>
        <taxon>Chitinophagia</taxon>
        <taxon>Chitinophagales</taxon>
        <taxon>Chitinophagaceae</taxon>
        <taxon>Lacibacter</taxon>
    </lineage>
</organism>
<dbReference type="AlphaFoldDB" id="A0A4Q1CJJ9"/>
<dbReference type="Pfam" id="PF04020">
    <property type="entry name" value="Phage_holin_4_2"/>
    <property type="match status" value="1"/>
</dbReference>
<feature type="transmembrane region" description="Helical" evidence="1">
    <location>
        <begin position="88"/>
        <end position="106"/>
    </location>
</feature>
<proteinExistence type="predicted"/>
<dbReference type="InterPro" id="IPR007165">
    <property type="entry name" value="Phage_holin_4_2"/>
</dbReference>
<sequence length="120" mass="13324">MKFVLKVLITAVNAFLLAYLLPGISINHFFTAIVVAFVLALLDAIVKPILVLFTLPATIFTLGLFLFVINACIILLDAYFVKGFVVDGFWYALLFSICLSIINSIVHKMVLKEEGRDKAN</sequence>
<keyword evidence="1" id="KW-0472">Membrane</keyword>
<comment type="caution">
    <text evidence="2">The sequence shown here is derived from an EMBL/GenBank/DDBJ whole genome shotgun (WGS) entry which is preliminary data.</text>
</comment>
<keyword evidence="1" id="KW-1133">Transmembrane helix</keyword>
<dbReference type="PANTHER" id="PTHR37309:SF1">
    <property type="entry name" value="SLR0284 PROTEIN"/>
    <property type="match status" value="1"/>
</dbReference>
<keyword evidence="1" id="KW-0812">Transmembrane</keyword>
<feature type="transmembrane region" description="Helical" evidence="1">
    <location>
        <begin position="24"/>
        <end position="42"/>
    </location>
</feature>